<keyword evidence="2" id="KW-1003">Cell membrane</keyword>
<dbReference type="PANTHER" id="PTHR30213">
    <property type="entry name" value="INNER MEMBRANE PROTEIN YHJD"/>
    <property type="match status" value="1"/>
</dbReference>
<dbReference type="InterPro" id="IPR017039">
    <property type="entry name" value="Virul_fac_BrkB"/>
</dbReference>
<comment type="caution">
    <text evidence="7">The sequence shown here is derived from an EMBL/GenBank/DDBJ whole genome shotgun (WGS) entry which is preliminary data.</text>
</comment>
<dbReference type="GO" id="GO:0005886">
    <property type="term" value="C:plasma membrane"/>
    <property type="evidence" value="ECO:0007669"/>
    <property type="project" value="UniProtKB-SubCell"/>
</dbReference>
<feature type="transmembrane region" description="Helical" evidence="6">
    <location>
        <begin position="135"/>
        <end position="162"/>
    </location>
</feature>
<evidence type="ECO:0000256" key="2">
    <source>
        <dbReference type="ARBA" id="ARBA00022475"/>
    </source>
</evidence>
<dbReference type="Proteomes" id="UP000075320">
    <property type="component" value="Unassembled WGS sequence"/>
</dbReference>
<dbReference type="RefSeq" id="WP_061836884.1">
    <property type="nucleotide sequence ID" value="NZ_LUKE01000008.1"/>
</dbReference>
<name>A0A150WDI8_BDEBC</name>
<evidence type="ECO:0000256" key="3">
    <source>
        <dbReference type="ARBA" id="ARBA00022692"/>
    </source>
</evidence>
<dbReference type="NCBIfam" id="TIGR00765">
    <property type="entry name" value="yihY_not_rbn"/>
    <property type="match status" value="1"/>
</dbReference>
<evidence type="ECO:0000313" key="8">
    <source>
        <dbReference type="Proteomes" id="UP000075320"/>
    </source>
</evidence>
<keyword evidence="3 6" id="KW-0812">Transmembrane</keyword>
<dbReference type="PANTHER" id="PTHR30213:SF1">
    <property type="entry name" value="INNER MEMBRANE PROTEIN YHJD"/>
    <property type="match status" value="1"/>
</dbReference>
<feature type="transmembrane region" description="Helical" evidence="6">
    <location>
        <begin position="231"/>
        <end position="249"/>
    </location>
</feature>
<keyword evidence="4 6" id="KW-1133">Transmembrane helix</keyword>
<evidence type="ECO:0000256" key="1">
    <source>
        <dbReference type="ARBA" id="ARBA00004651"/>
    </source>
</evidence>
<evidence type="ECO:0000256" key="6">
    <source>
        <dbReference type="SAM" id="Phobius"/>
    </source>
</evidence>
<proteinExistence type="predicted"/>
<reference evidence="7 8" key="1">
    <citation type="submission" date="2016-03" db="EMBL/GenBank/DDBJ databases">
        <authorList>
            <person name="Ploux O."/>
        </authorList>
    </citation>
    <scope>NUCLEOTIDE SEQUENCE [LARGE SCALE GENOMIC DNA]</scope>
    <source>
        <strain evidence="7 8">R0</strain>
    </source>
</reference>
<evidence type="ECO:0000313" key="7">
    <source>
        <dbReference type="EMBL" id="KYG60989.1"/>
    </source>
</evidence>
<sequence>MTIKTRFVNLTNELTKHEVFVLAASLAYYTGLALAPFVLILLSLASVLGEDQKTKIFEGFSGAIGHQAGESIRLILDNADKHPQATGLSGIIGFAILLISASAIFSQLRYALNKVNEHKYEAHEESWMGFLIDRLFSIGLLLGFIFLFIASLMLSTALTVVFPGGEGFFWQTVTFVSNFAIFALLFAAIYRFVPSDKMGWKKCLIAGTTSAFFFMVGKTLIALYLGSTAIGSAYGAAGSLVVFLVWVYYSSLTLLVSYEFTNSIILGETPRPRMPLET</sequence>
<feature type="transmembrane region" description="Helical" evidence="6">
    <location>
        <begin position="168"/>
        <end position="192"/>
    </location>
</feature>
<dbReference type="OrthoDB" id="5292154at2"/>
<feature type="transmembrane region" description="Helical" evidence="6">
    <location>
        <begin position="85"/>
        <end position="105"/>
    </location>
</feature>
<comment type="subcellular location">
    <subcellularLocation>
        <location evidence="1">Cell membrane</location>
        <topology evidence="1">Multi-pass membrane protein</topology>
    </subcellularLocation>
</comment>
<gene>
    <name evidence="7" type="ORF">AZI86_18940</name>
</gene>
<dbReference type="EMBL" id="LUKE01000008">
    <property type="protein sequence ID" value="KYG60989.1"/>
    <property type="molecule type" value="Genomic_DNA"/>
</dbReference>
<dbReference type="PIRSF" id="PIRSF035875">
    <property type="entry name" value="RNase_BN"/>
    <property type="match status" value="1"/>
</dbReference>
<keyword evidence="5 6" id="KW-0472">Membrane</keyword>
<organism evidence="7 8">
    <name type="scientific">Bdellovibrio bacteriovorus</name>
    <dbReference type="NCBI Taxonomy" id="959"/>
    <lineage>
        <taxon>Bacteria</taxon>
        <taxon>Pseudomonadati</taxon>
        <taxon>Bdellovibrionota</taxon>
        <taxon>Bdellovibrionia</taxon>
        <taxon>Bdellovibrionales</taxon>
        <taxon>Pseudobdellovibrionaceae</taxon>
        <taxon>Bdellovibrio</taxon>
    </lineage>
</organism>
<protein>
    <submittedName>
        <fullName evidence="7">Uncharacterized protein</fullName>
    </submittedName>
</protein>
<evidence type="ECO:0000256" key="5">
    <source>
        <dbReference type="ARBA" id="ARBA00023136"/>
    </source>
</evidence>
<accession>A0A150WDI8</accession>
<evidence type="ECO:0000256" key="4">
    <source>
        <dbReference type="ARBA" id="ARBA00022989"/>
    </source>
</evidence>
<dbReference type="Pfam" id="PF03631">
    <property type="entry name" value="Virul_fac_BrkB"/>
    <property type="match status" value="1"/>
</dbReference>
<feature type="transmembrane region" description="Helical" evidence="6">
    <location>
        <begin position="204"/>
        <end position="225"/>
    </location>
</feature>
<keyword evidence="8" id="KW-1185">Reference proteome</keyword>
<feature type="transmembrane region" description="Helical" evidence="6">
    <location>
        <begin position="20"/>
        <end position="45"/>
    </location>
</feature>
<dbReference type="AlphaFoldDB" id="A0A150WDI8"/>